<evidence type="ECO:0000313" key="3">
    <source>
        <dbReference type="Proteomes" id="UP000670092"/>
    </source>
</evidence>
<accession>A0A8H7Z9M7</accession>
<evidence type="ECO:0000313" key="2">
    <source>
        <dbReference type="EMBL" id="KAG5304748.1"/>
    </source>
</evidence>
<proteinExistence type="predicted"/>
<evidence type="ECO:0000256" key="1">
    <source>
        <dbReference type="SAM" id="MobiDB-lite"/>
    </source>
</evidence>
<reference evidence="2 3" key="1">
    <citation type="submission" date="2021-01" db="EMBL/GenBank/DDBJ databases">
        <title>Chromosome-level genome assembly of a human fungal pathogen reveals clustering of transcriptionally co-regulated genes.</title>
        <authorList>
            <person name="Voorhies M."/>
            <person name="Cohen S."/>
            <person name="Shea T.P."/>
            <person name="Petrus S."/>
            <person name="Munoz J.F."/>
            <person name="Poplawski S."/>
            <person name="Goldman W.E."/>
            <person name="Michael T."/>
            <person name="Cuomo C.A."/>
            <person name="Sil A."/>
            <person name="Beyhan S."/>
        </authorList>
    </citation>
    <scope>NUCLEOTIDE SEQUENCE [LARGE SCALE GENOMIC DNA]</scope>
    <source>
        <strain evidence="2 3">G184AR</strain>
    </source>
</reference>
<sequence>MHAKERKRYWVSGWISTYIQCRVTKLGRRLYIYIPLRAGYIQSKELASIRILRGRGSPKEKKTHNCPLTFSNPSVESSSSVGQSRGVHRGVVLEGCCLEDGCANLGNYQG</sequence>
<protein>
    <submittedName>
        <fullName evidence="2">Uncharacterized protein</fullName>
    </submittedName>
</protein>
<comment type="caution">
    <text evidence="2">The sequence shown here is derived from an EMBL/GenBank/DDBJ whole genome shotgun (WGS) entry which is preliminary data.</text>
</comment>
<dbReference type="VEuPathDB" id="FungiDB:I7I52_03187"/>
<feature type="region of interest" description="Disordered" evidence="1">
    <location>
        <begin position="57"/>
        <end position="82"/>
    </location>
</feature>
<dbReference type="AlphaFoldDB" id="A0A8H7Z9M7"/>
<gene>
    <name evidence="2" type="ORF">I7I52_03187</name>
</gene>
<dbReference type="Proteomes" id="UP000670092">
    <property type="component" value="Unassembled WGS sequence"/>
</dbReference>
<dbReference type="OrthoDB" id="10595115at2759"/>
<dbReference type="EMBL" id="JAEVHI010000001">
    <property type="protein sequence ID" value="KAG5304748.1"/>
    <property type="molecule type" value="Genomic_DNA"/>
</dbReference>
<name>A0A8H7Z9M7_AJECA</name>
<organism evidence="2 3">
    <name type="scientific">Ajellomyces capsulatus</name>
    <name type="common">Darling's disease fungus</name>
    <name type="synonym">Histoplasma capsulatum</name>
    <dbReference type="NCBI Taxonomy" id="5037"/>
    <lineage>
        <taxon>Eukaryota</taxon>
        <taxon>Fungi</taxon>
        <taxon>Dikarya</taxon>
        <taxon>Ascomycota</taxon>
        <taxon>Pezizomycotina</taxon>
        <taxon>Eurotiomycetes</taxon>
        <taxon>Eurotiomycetidae</taxon>
        <taxon>Onygenales</taxon>
        <taxon>Ajellomycetaceae</taxon>
        <taxon>Histoplasma</taxon>
    </lineage>
</organism>